<evidence type="ECO:0000256" key="5">
    <source>
        <dbReference type="ARBA" id="ARBA00022679"/>
    </source>
</evidence>
<dbReference type="EC" id="2.4.1.-" evidence="10"/>
<accession>A0ABY0PD56</accession>
<dbReference type="PANTHER" id="PTHR10050:SF53">
    <property type="entry name" value="CHROMOSOME UNDETERMINED SCAFFOLD_67, WHOLE GENOME SHOTGUN SEQUENCE"/>
    <property type="match status" value="1"/>
</dbReference>
<feature type="domain" description="Protein O-mannosyl-transferase C-terminal four TM" evidence="13">
    <location>
        <begin position="288"/>
        <end position="462"/>
    </location>
</feature>
<dbReference type="EMBL" id="LT629693">
    <property type="protein sequence ID" value="SDI13917.1"/>
    <property type="molecule type" value="Genomic_DNA"/>
</dbReference>
<evidence type="ECO:0000259" key="12">
    <source>
        <dbReference type="Pfam" id="PF02366"/>
    </source>
</evidence>
<evidence type="ECO:0000256" key="4">
    <source>
        <dbReference type="ARBA" id="ARBA00022676"/>
    </source>
</evidence>
<evidence type="ECO:0000256" key="10">
    <source>
        <dbReference type="RuleBase" id="RU367007"/>
    </source>
</evidence>
<evidence type="ECO:0000256" key="3">
    <source>
        <dbReference type="ARBA" id="ARBA00007222"/>
    </source>
</evidence>
<protein>
    <recommendedName>
        <fullName evidence="9 10">Polyprenol-phosphate-mannose--protein mannosyltransferase</fullName>
        <ecNumber evidence="10">2.4.1.-</ecNumber>
    </recommendedName>
</protein>
<dbReference type="Pfam" id="PF02366">
    <property type="entry name" value="PMT"/>
    <property type="match status" value="1"/>
</dbReference>
<keyword evidence="7 10" id="KW-1133">Transmembrane helix</keyword>
<reference evidence="14 15" key="1">
    <citation type="submission" date="2016-10" db="EMBL/GenBank/DDBJ databases">
        <authorList>
            <person name="Varghese N."/>
            <person name="Submissions S."/>
        </authorList>
    </citation>
    <scope>NUCLEOTIDE SEQUENCE [LARGE SCALE GENOMIC DNA]</scope>
    <source>
        <strain evidence="14 15">GAS524</strain>
    </source>
</reference>
<feature type="domain" description="ArnT-like N-terminal" evidence="12">
    <location>
        <begin position="116"/>
        <end position="277"/>
    </location>
</feature>
<keyword evidence="15" id="KW-1185">Reference proteome</keyword>
<comment type="function">
    <text evidence="10">Protein O-mannosyltransferase that catalyzes the transfer of a single mannose residue from a polyprenol phospho-mannosyl lipidic donor to the hydroxyl group of selected serine and threonine residues in acceptor proteins.</text>
</comment>
<feature type="transmembrane region" description="Helical" evidence="10">
    <location>
        <begin position="336"/>
        <end position="358"/>
    </location>
</feature>
<comment type="similarity">
    <text evidence="3 10">Belongs to the glycosyltransferase 39 family.</text>
</comment>
<dbReference type="PANTHER" id="PTHR10050">
    <property type="entry name" value="DOLICHYL-PHOSPHATE-MANNOSE--PROTEIN MANNOSYLTRANSFERASE"/>
    <property type="match status" value="1"/>
</dbReference>
<feature type="region of interest" description="Disordered" evidence="11">
    <location>
        <begin position="1"/>
        <end position="31"/>
    </location>
</feature>
<dbReference type="Proteomes" id="UP000198803">
    <property type="component" value="Chromosome I"/>
</dbReference>
<keyword evidence="8 10" id="KW-0472">Membrane</keyword>
<dbReference type="InterPro" id="IPR032421">
    <property type="entry name" value="PMT_4TMC"/>
</dbReference>
<evidence type="ECO:0000256" key="8">
    <source>
        <dbReference type="ARBA" id="ARBA00023136"/>
    </source>
</evidence>
<keyword evidence="5 10" id="KW-0808">Transferase</keyword>
<evidence type="ECO:0000313" key="15">
    <source>
        <dbReference type="Proteomes" id="UP000198803"/>
    </source>
</evidence>
<sequence>MTSRRKKVQRDRSQSAAPSTELRATEDSGGAAVESPFVPQNQAWKIVAISVAIFVVAHLALMIGLTTPDKINFDEVHYVPAAKQLLEPGVPNPLLNPMHPPLAKQFMALSIRAFGDNSLGWRYPSVVFGALAIVAMYLCGLALFAAQGPALATALLTFLNQMVFVQSRIAMLDIYTLAFDLLGVAAFIHGIRKQKPEIAFALAGLAFGLATACKWSGLFPLGVCIAIVAVIRLMQGWRTSFADANADDWYQPDRWPEFRYYHFAVCLVLVPALAYYVTYIPLYGLSIGDFIEAQRRIFVENSGSHPPHPYMSSWPSWPLLMRPIWFQFDKLADDRFQAIVFLGNPLILWPALVALGICLRDWIVRRRADAFLILAFYLGPWLAWAALPRTIGFIYYYLPSATIATLALVYAFTQGERAPPRWMLWTFVAAASFGFVAMLPISVASLGTSMETYRRLMIFQSWI</sequence>
<feature type="transmembrane region" description="Helical" evidence="10">
    <location>
        <begin position="46"/>
        <end position="65"/>
    </location>
</feature>
<evidence type="ECO:0000313" key="14">
    <source>
        <dbReference type="EMBL" id="SDI13917.1"/>
    </source>
</evidence>
<feature type="transmembrane region" description="Helical" evidence="10">
    <location>
        <begin position="171"/>
        <end position="192"/>
    </location>
</feature>
<keyword evidence="4 10" id="KW-0328">Glycosyltransferase</keyword>
<name>A0ABY0PD56_9BRAD</name>
<organism evidence="14 15">
    <name type="scientific">Bradyrhizobium ottawaense</name>
    <dbReference type="NCBI Taxonomy" id="931866"/>
    <lineage>
        <taxon>Bacteria</taxon>
        <taxon>Pseudomonadati</taxon>
        <taxon>Pseudomonadota</taxon>
        <taxon>Alphaproteobacteria</taxon>
        <taxon>Hyphomicrobiales</taxon>
        <taxon>Nitrobacteraceae</taxon>
        <taxon>Bradyrhizobium</taxon>
    </lineage>
</organism>
<evidence type="ECO:0000256" key="7">
    <source>
        <dbReference type="ARBA" id="ARBA00022989"/>
    </source>
</evidence>
<feature type="transmembrane region" description="Helical" evidence="10">
    <location>
        <begin position="370"/>
        <end position="387"/>
    </location>
</feature>
<dbReference type="Pfam" id="PF16192">
    <property type="entry name" value="PMT_4TMC"/>
    <property type="match status" value="1"/>
</dbReference>
<evidence type="ECO:0000256" key="9">
    <source>
        <dbReference type="ARBA" id="ARBA00093617"/>
    </source>
</evidence>
<keyword evidence="10" id="KW-1003">Cell membrane</keyword>
<evidence type="ECO:0000256" key="2">
    <source>
        <dbReference type="ARBA" id="ARBA00004922"/>
    </source>
</evidence>
<dbReference type="InterPro" id="IPR003342">
    <property type="entry name" value="ArnT-like_N"/>
</dbReference>
<evidence type="ECO:0000256" key="1">
    <source>
        <dbReference type="ARBA" id="ARBA00004127"/>
    </source>
</evidence>
<evidence type="ECO:0000259" key="13">
    <source>
        <dbReference type="Pfam" id="PF16192"/>
    </source>
</evidence>
<evidence type="ECO:0000256" key="11">
    <source>
        <dbReference type="SAM" id="MobiDB-lite"/>
    </source>
</evidence>
<evidence type="ECO:0000256" key="6">
    <source>
        <dbReference type="ARBA" id="ARBA00022692"/>
    </source>
</evidence>
<dbReference type="GO" id="GO:0016757">
    <property type="term" value="F:glycosyltransferase activity"/>
    <property type="evidence" value="ECO:0007669"/>
    <property type="project" value="UniProtKB-KW"/>
</dbReference>
<comment type="subcellular location">
    <subcellularLocation>
        <location evidence="10">Cell membrane</location>
    </subcellularLocation>
    <subcellularLocation>
        <location evidence="1">Endomembrane system</location>
        <topology evidence="1">Multi-pass membrane protein</topology>
    </subcellularLocation>
</comment>
<feature type="transmembrane region" description="Helical" evidence="10">
    <location>
        <begin position="260"/>
        <end position="280"/>
    </location>
</feature>
<feature type="transmembrane region" description="Helical" evidence="10">
    <location>
        <begin position="198"/>
        <end position="231"/>
    </location>
</feature>
<feature type="transmembrane region" description="Helical" evidence="10">
    <location>
        <begin position="424"/>
        <end position="447"/>
    </location>
</feature>
<dbReference type="InterPro" id="IPR027005">
    <property type="entry name" value="PMT-like"/>
</dbReference>
<proteinExistence type="inferred from homology"/>
<feature type="transmembrane region" description="Helical" evidence="10">
    <location>
        <begin position="393"/>
        <end position="412"/>
    </location>
</feature>
<comment type="pathway">
    <text evidence="2 10">Protein modification; protein glycosylation.</text>
</comment>
<feature type="transmembrane region" description="Helical" evidence="10">
    <location>
        <begin position="126"/>
        <end position="159"/>
    </location>
</feature>
<gene>
    <name evidence="14" type="ORF">SAMN05444163_1985</name>
</gene>
<keyword evidence="6 10" id="KW-0812">Transmembrane</keyword>